<protein>
    <recommendedName>
        <fullName evidence="9">Rab5 GDP/GTP exchange factor</fullName>
    </recommendedName>
</protein>
<dbReference type="Pfam" id="PF02204">
    <property type="entry name" value="VPS9"/>
    <property type="match status" value="1"/>
</dbReference>
<evidence type="ECO:0000256" key="3">
    <source>
        <dbReference type="ARBA" id="ARBA00022833"/>
    </source>
</evidence>
<dbReference type="SUPFAM" id="SSF109993">
    <property type="entry name" value="VPS9 domain"/>
    <property type="match status" value="2"/>
</dbReference>
<dbReference type="SMART" id="SM00167">
    <property type="entry name" value="VPS9"/>
    <property type="match status" value="1"/>
</dbReference>
<dbReference type="PANTHER" id="PTHR23101:SF122">
    <property type="entry name" value="RABAPTIN-5-ASSOCIATED EXCHANGE FACTOR FOR RAB5"/>
    <property type="match status" value="1"/>
</dbReference>
<keyword evidence="2" id="KW-0863">Zinc-finger</keyword>
<evidence type="ECO:0000259" key="5">
    <source>
        <dbReference type="PROSITE" id="PS51036"/>
    </source>
</evidence>
<feature type="compositionally biased region" description="Polar residues" evidence="4">
    <location>
        <begin position="569"/>
        <end position="592"/>
    </location>
</feature>
<organism evidence="7 8">
    <name type="scientific">Petrolisthes manimaculis</name>
    <dbReference type="NCBI Taxonomy" id="1843537"/>
    <lineage>
        <taxon>Eukaryota</taxon>
        <taxon>Metazoa</taxon>
        <taxon>Ecdysozoa</taxon>
        <taxon>Arthropoda</taxon>
        <taxon>Crustacea</taxon>
        <taxon>Multicrustacea</taxon>
        <taxon>Malacostraca</taxon>
        <taxon>Eumalacostraca</taxon>
        <taxon>Eucarida</taxon>
        <taxon>Decapoda</taxon>
        <taxon>Pleocyemata</taxon>
        <taxon>Anomura</taxon>
        <taxon>Galatheoidea</taxon>
        <taxon>Porcellanidae</taxon>
        <taxon>Petrolisthes</taxon>
    </lineage>
</organism>
<dbReference type="Pfam" id="PF18151">
    <property type="entry name" value="DUF5601"/>
    <property type="match status" value="1"/>
</dbReference>
<feature type="region of interest" description="Disordered" evidence="4">
    <location>
        <begin position="545"/>
        <end position="617"/>
    </location>
</feature>
<dbReference type="InterPro" id="IPR002653">
    <property type="entry name" value="Znf_A20"/>
</dbReference>
<comment type="caution">
    <text evidence="7">The sequence shown here is derived from an EMBL/GenBank/DDBJ whole genome shotgun (WGS) entry which is preliminary data.</text>
</comment>
<feature type="compositionally biased region" description="Pro residues" evidence="4">
    <location>
        <begin position="557"/>
        <end position="567"/>
    </location>
</feature>
<sequence>MAWTGTRLHIDESELLCRTGCGFYGNPAWDGHCSKCYKDRTLAPAPAAPQQPSPTQQPTRKAVFHPTQTLRNKVSRSVSDVSELTSTATSLMSRKFDRFEEKRRQQLDKRTKAVKSMFRKSQAREPSRGGSGSGDHPTRVSQQLSLESHSIGHEFNQYLQKLHKDVEVSIIKHIKVFLEKAQKTFEFQSVEESAEIVLQFYTNMEDIIATHCSTHGLTEDEAQRLMSLTERYITTRLYKTLIAAVNAANEEKDLAIQNRIRSLAWVGSEHLDCGLNETDEEVRDTLDRVITGLIEMNSQRAPSDKLEILESASLMLLGALGASSGPASADDFLPALIYCVLRANPPLLHSNIAYITNFAQQPSLQSGQAGYFFTNLVRGCGSSEGGWGTGLGGGLGGAYITNFAQQPSLQSGQAGYFFTNLQPSLQSGQAGYFFTNLCCAVAYIEKVSGESLGLTEDQFDRYMSGRCLPPTPLDDDSVWLSQALRVMQENMNVLDQVVGGRGGRRRRPDTLHKDIDTLSEQMDTLKDTVCSEVDVVLSRTPLTILPPRSADLDDDMPPNPLLPPPLTPQTAGSTSDATNTTVLETPTDSSSKPPVAGDEESNVDVRRSTQTSAPLSPDIIAAQEGLSFLQQLSDIEPGMTLLPVAESAGGEKEESHSQARVDVNTSDHIGNMDSRILVPKPASNISGILNPTPAKSTTNFPGLSESSMPTKSSHFPGELDPFGPLAGGDKTTTTTTTSSHNPLPPASVTTTTTTTPYSGFTVQGGKIPSIPCDAGQVLPTTTTLTHQQQHQLPPPLVPTAATSVTMGREQHDEPDAIDKVYNVLGDIVQTFDNLL</sequence>
<dbReference type="EMBL" id="JAWZYT010001189">
    <property type="protein sequence ID" value="KAK4314732.1"/>
    <property type="molecule type" value="Genomic_DNA"/>
</dbReference>
<dbReference type="Pfam" id="PF01754">
    <property type="entry name" value="zf-A20"/>
    <property type="match status" value="1"/>
</dbReference>
<dbReference type="GO" id="GO:0005829">
    <property type="term" value="C:cytosol"/>
    <property type="evidence" value="ECO:0007669"/>
    <property type="project" value="TreeGrafter"/>
</dbReference>
<evidence type="ECO:0000259" key="6">
    <source>
        <dbReference type="PROSITE" id="PS51205"/>
    </source>
</evidence>
<dbReference type="PROSITE" id="PS51205">
    <property type="entry name" value="VPS9"/>
    <property type="match status" value="1"/>
</dbReference>
<dbReference type="GO" id="GO:0031267">
    <property type="term" value="F:small GTPase binding"/>
    <property type="evidence" value="ECO:0007669"/>
    <property type="project" value="TreeGrafter"/>
</dbReference>
<dbReference type="InterPro" id="IPR041545">
    <property type="entry name" value="DUF5601"/>
</dbReference>
<dbReference type="Gene3D" id="1.20.1050.80">
    <property type="entry name" value="VPS9 domain"/>
    <property type="match status" value="2"/>
</dbReference>
<dbReference type="InterPro" id="IPR037191">
    <property type="entry name" value="VPS9_dom_sf"/>
</dbReference>
<dbReference type="GO" id="GO:0008270">
    <property type="term" value="F:zinc ion binding"/>
    <property type="evidence" value="ECO:0007669"/>
    <property type="project" value="UniProtKB-KW"/>
</dbReference>
<dbReference type="GO" id="GO:0030139">
    <property type="term" value="C:endocytic vesicle"/>
    <property type="evidence" value="ECO:0007669"/>
    <property type="project" value="TreeGrafter"/>
</dbReference>
<dbReference type="GO" id="GO:0005085">
    <property type="term" value="F:guanyl-nucleotide exchange factor activity"/>
    <property type="evidence" value="ECO:0007669"/>
    <property type="project" value="InterPro"/>
</dbReference>
<evidence type="ECO:0000256" key="4">
    <source>
        <dbReference type="SAM" id="MobiDB-lite"/>
    </source>
</evidence>
<dbReference type="SMART" id="SM00259">
    <property type="entry name" value="ZnF_A20"/>
    <property type="match status" value="1"/>
</dbReference>
<name>A0AAE1U940_9EUCA</name>
<evidence type="ECO:0000256" key="1">
    <source>
        <dbReference type="ARBA" id="ARBA00022723"/>
    </source>
</evidence>
<evidence type="ECO:0000313" key="8">
    <source>
        <dbReference type="Proteomes" id="UP001292094"/>
    </source>
</evidence>
<feature type="compositionally biased region" description="Polar residues" evidence="4">
    <location>
        <begin position="66"/>
        <end position="82"/>
    </location>
</feature>
<reference evidence="7" key="1">
    <citation type="submission" date="2023-11" db="EMBL/GenBank/DDBJ databases">
        <title>Genome assemblies of two species of porcelain crab, Petrolisthes cinctipes and Petrolisthes manimaculis (Anomura: Porcellanidae).</title>
        <authorList>
            <person name="Angst P."/>
        </authorList>
    </citation>
    <scope>NUCLEOTIDE SEQUENCE</scope>
    <source>
        <strain evidence="7">PB745_02</strain>
        <tissue evidence="7">Gill</tissue>
    </source>
</reference>
<dbReference type="GO" id="GO:0016192">
    <property type="term" value="P:vesicle-mediated transport"/>
    <property type="evidence" value="ECO:0007669"/>
    <property type="project" value="InterPro"/>
</dbReference>
<dbReference type="SUPFAM" id="SSF57716">
    <property type="entry name" value="Glucocorticoid receptor-like (DNA-binding domain)"/>
    <property type="match status" value="1"/>
</dbReference>
<evidence type="ECO:0000256" key="2">
    <source>
        <dbReference type="ARBA" id="ARBA00022771"/>
    </source>
</evidence>
<dbReference type="Proteomes" id="UP001292094">
    <property type="component" value="Unassembled WGS sequence"/>
</dbReference>
<gene>
    <name evidence="7" type="ORF">Pmani_013985</name>
</gene>
<feature type="region of interest" description="Disordered" evidence="4">
    <location>
        <begin position="683"/>
        <end position="754"/>
    </location>
</feature>
<feature type="region of interest" description="Disordered" evidence="4">
    <location>
        <begin position="44"/>
        <end position="82"/>
    </location>
</feature>
<dbReference type="PROSITE" id="PS51036">
    <property type="entry name" value="ZF_A20"/>
    <property type="match status" value="1"/>
</dbReference>
<feature type="region of interest" description="Disordered" evidence="4">
    <location>
        <begin position="101"/>
        <end position="139"/>
    </location>
</feature>
<dbReference type="AlphaFoldDB" id="A0AAE1U940"/>
<dbReference type="GO" id="GO:0003677">
    <property type="term" value="F:DNA binding"/>
    <property type="evidence" value="ECO:0007669"/>
    <property type="project" value="InterPro"/>
</dbReference>
<keyword evidence="8" id="KW-1185">Reference proteome</keyword>
<keyword evidence="3" id="KW-0862">Zinc</keyword>
<evidence type="ECO:0000313" key="7">
    <source>
        <dbReference type="EMBL" id="KAK4314732.1"/>
    </source>
</evidence>
<dbReference type="InterPro" id="IPR045046">
    <property type="entry name" value="Vps9-like"/>
</dbReference>
<feature type="domain" description="VPS9" evidence="6">
    <location>
        <begin position="250"/>
        <end position="453"/>
    </location>
</feature>
<dbReference type="PANTHER" id="PTHR23101">
    <property type="entry name" value="RAB GDP/GTP EXCHANGE FACTOR"/>
    <property type="match status" value="1"/>
</dbReference>
<feature type="compositionally biased region" description="Basic and acidic residues" evidence="4">
    <location>
        <begin position="101"/>
        <end position="111"/>
    </location>
</feature>
<keyword evidence="1" id="KW-0479">Metal-binding</keyword>
<dbReference type="Gene3D" id="1.10.246.120">
    <property type="match status" value="1"/>
</dbReference>
<proteinExistence type="predicted"/>
<feature type="compositionally biased region" description="Polar residues" evidence="4">
    <location>
        <begin position="683"/>
        <end position="713"/>
    </location>
</feature>
<dbReference type="Gene3D" id="1.20.5.4770">
    <property type="match status" value="1"/>
</dbReference>
<dbReference type="InterPro" id="IPR003123">
    <property type="entry name" value="VPS9"/>
</dbReference>
<accession>A0AAE1U940</accession>
<evidence type="ECO:0008006" key="9">
    <source>
        <dbReference type="Google" id="ProtNLM"/>
    </source>
</evidence>
<feature type="domain" description="A20-type" evidence="5">
    <location>
        <begin position="11"/>
        <end position="45"/>
    </location>
</feature>